<feature type="transmembrane region" description="Helical" evidence="6">
    <location>
        <begin position="435"/>
        <end position="459"/>
    </location>
</feature>
<organism evidence="10 12">
    <name type="scientific">Bursaphelenchus xylophilus</name>
    <name type="common">Pinewood nematode worm</name>
    <name type="synonym">Aphelenchoides xylophilus</name>
    <dbReference type="NCBI Taxonomy" id="6326"/>
    <lineage>
        <taxon>Eukaryota</taxon>
        <taxon>Metazoa</taxon>
        <taxon>Ecdysozoa</taxon>
        <taxon>Nematoda</taxon>
        <taxon>Chromadorea</taxon>
        <taxon>Rhabditida</taxon>
        <taxon>Tylenchina</taxon>
        <taxon>Tylenchomorpha</taxon>
        <taxon>Aphelenchoidea</taxon>
        <taxon>Aphelenchoididae</taxon>
        <taxon>Bursaphelenchus</taxon>
    </lineage>
</organism>
<evidence type="ECO:0000256" key="1">
    <source>
        <dbReference type="ARBA" id="ARBA00022614"/>
    </source>
</evidence>
<accession>A0A1I7RKX4</accession>
<keyword evidence="2 7" id="KW-0732">Signal</keyword>
<feature type="chain" id="PRO_5036021835" evidence="7">
    <location>
        <begin position="20"/>
        <end position="602"/>
    </location>
</feature>
<keyword evidence="11" id="KW-1185">Reference proteome</keyword>
<dbReference type="InterPro" id="IPR001611">
    <property type="entry name" value="Leu-rich_rpt"/>
</dbReference>
<evidence type="ECO:0000313" key="11">
    <source>
        <dbReference type="Proteomes" id="UP000659654"/>
    </source>
</evidence>
<evidence type="ECO:0000313" key="12">
    <source>
        <dbReference type="WBParaSite" id="BXY_0135900.1"/>
    </source>
</evidence>
<evidence type="ECO:0000313" key="9">
    <source>
        <dbReference type="EMBL" id="CAG9083750.1"/>
    </source>
</evidence>
<reference evidence="12" key="1">
    <citation type="submission" date="2016-11" db="UniProtKB">
        <authorList>
            <consortium name="WormBaseParasite"/>
        </authorList>
    </citation>
    <scope>IDENTIFICATION</scope>
</reference>
<evidence type="ECO:0000313" key="8">
    <source>
        <dbReference type="EMBL" id="CAD5209047.1"/>
    </source>
</evidence>
<dbReference type="PANTHER" id="PTHR45712">
    <property type="entry name" value="AGAP008170-PA"/>
    <property type="match status" value="1"/>
</dbReference>
<dbReference type="EMBL" id="CAJFDI010000001">
    <property type="protein sequence ID" value="CAD5209047.1"/>
    <property type="molecule type" value="Genomic_DNA"/>
</dbReference>
<dbReference type="InterPro" id="IPR050333">
    <property type="entry name" value="SLRP"/>
</dbReference>
<evidence type="ECO:0000313" key="10">
    <source>
        <dbReference type="Proteomes" id="UP000095284"/>
    </source>
</evidence>
<evidence type="ECO:0000256" key="7">
    <source>
        <dbReference type="SAM" id="SignalP"/>
    </source>
</evidence>
<dbReference type="FunFam" id="3.80.10.10:FF:000770">
    <property type="entry name" value="Uncharacterized protein"/>
    <property type="match status" value="1"/>
</dbReference>
<reference evidence="9" key="2">
    <citation type="submission" date="2020-08" db="EMBL/GenBank/DDBJ databases">
        <authorList>
            <person name="Kikuchi T."/>
        </authorList>
    </citation>
    <scope>NUCLEOTIDE SEQUENCE</scope>
    <source>
        <strain evidence="8">Ka4C1</strain>
    </source>
</reference>
<dbReference type="Proteomes" id="UP000582659">
    <property type="component" value="Unassembled WGS sequence"/>
</dbReference>
<gene>
    <name evidence="8" type="ORF">BXYJ_LOCUS1247</name>
</gene>
<dbReference type="Gene3D" id="3.80.10.10">
    <property type="entry name" value="Ribonuclease Inhibitor"/>
    <property type="match status" value="3"/>
</dbReference>
<evidence type="ECO:0000256" key="3">
    <source>
        <dbReference type="ARBA" id="ARBA00022737"/>
    </source>
</evidence>
<keyword evidence="6" id="KW-0472">Membrane</keyword>
<proteinExistence type="predicted"/>
<dbReference type="SMR" id="A0A1I7RKX4"/>
<dbReference type="SUPFAM" id="SSF52058">
    <property type="entry name" value="L domain-like"/>
    <property type="match status" value="1"/>
</dbReference>
<dbReference type="OrthoDB" id="1055097at2759"/>
<protein>
    <submittedName>
        <fullName evidence="8">(pine wood nematode) hypothetical protein</fullName>
    </submittedName>
</protein>
<dbReference type="PRINTS" id="PR00019">
    <property type="entry name" value="LEURICHRPT"/>
</dbReference>
<dbReference type="SMART" id="SM00369">
    <property type="entry name" value="LRR_TYP"/>
    <property type="match status" value="8"/>
</dbReference>
<keyword evidence="6" id="KW-0812">Transmembrane</keyword>
<name>A0A1I7RKX4_BURXY</name>
<dbReference type="Pfam" id="PF13855">
    <property type="entry name" value="LRR_8"/>
    <property type="match status" value="3"/>
</dbReference>
<dbReference type="Pfam" id="PF13516">
    <property type="entry name" value="LRR_6"/>
    <property type="match status" value="1"/>
</dbReference>
<dbReference type="SMART" id="SM00365">
    <property type="entry name" value="LRR_SD22"/>
    <property type="match status" value="5"/>
</dbReference>
<dbReference type="Proteomes" id="UP000095284">
    <property type="component" value="Unplaced"/>
</dbReference>
<feature type="signal peptide" evidence="7">
    <location>
        <begin position="1"/>
        <end position="19"/>
    </location>
</feature>
<keyword evidence="4" id="KW-0325">Glycoprotein</keyword>
<feature type="region of interest" description="Disordered" evidence="5">
    <location>
        <begin position="578"/>
        <end position="602"/>
    </location>
</feature>
<dbReference type="InterPro" id="IPR032675">
    <property type="entry name" value="LRR_dom_sf"/>
</dbReference>
<dbReference type="PANTHER" id="PTHR45712:SF22">
    <property type="entry name" value="INSULIN-LIKE GROWTH FACTOR-BINDING PROTEIN COMPLEX ACID LABILE SUBUNIT"/>
    <property type="match status" value="1"/>
</dbReference>
<dbReference type="PROSITE" id="PS51450">
    <property type="entry name" value="LRR"/>
    <property type="match status" value="4"/>
</dbReference>
<keyword evidence="6" id="KW-1133">Transmembrane helix</keyword>
<keyword evidence="3" id="KW-0677">Repeat</keyword>
<dbReference type="EMBL" id="CAJFCV020000001">
    <property type="protein sequence ID" value="CAG9083750.1"/>
    <property type="molecule type" value="Genomic_DNA"/>
</dbReference>
<sequence>MPQPGLLLWLFLVIPVVLASCPPGCTCHDDNKDVVCSNVNLGSIPMFLNPELKRLLLIDCSITEPDAMTLRIYEDLEELDLSGNNISRLENEALDQLQNLRILRLNRNRLTDLDQTLFARLIKLETLDLSQNFIKAVPSQLLVRLQSLRHLNLSRNSLLDLDSMVFAGLDHVRSLDLSFNKLQKISPSLFLDLAQLETLDLGHNQFEKISYGVFSSQSQLLSLELPWNKLRNMEMGAFTGLRKLRSLDLSSNKLTAAPREQWPYVAALEELSISDNPMNALDSLDFLELSALRSLTATHMNDLVRINDDSFHGLCALEKLTITGCRQLHLISPTAISNCSRLRILNLSGNGISSWMVGTLDLSRLAVVDLSDNPWFCNCSWTPTLRNLISSHNSPNMARCDGPEQMAGLGLDKAVLGCQNTLLTLARQNLNNLPVLGLLVGSLLLVTILVVTVSLKLLCCTKKEKNVQKNGRMPLYGGSSSFSGSIIYDKPESISDLMDNTIGNMNTGTCQRYVSALPQGRPDLMNYPATDYYSSLVLLPNNCHNCAYNTSNYASPYATNAACFPHSLSRSRLRPPSFIAPPPPPSCPPPPLSSYHRNGVPL</sequence>
<keyword evidence="1" id="KW-0433">Leucine-rich repeat</keyword>
<dbReference type="InterPro" id="IPR003591">
    <property type="entry name" value="Leu-rich_rpt_typical-subtyp"/>
</dbReference>
<dbReference type="AlphaFoldDB" id="A0A1I7RKX4"/>
<evidence type="ECO:0000256" key="2">
    <source>
        <dbReference type="ARBA" id="ARBA00022729"/>
    </source>
</evidence>
<dbReference type="Proteomes" id="UP000659654">
    <property type="component" value="Unassembled WGS sequence"/>
</dbReference>
<feature type="compositionally biased region" description="Pro residues" evidence="5">
    <location>
        <begin position="578"/>
        <end position="592"/>
    </location>
</feature>
<dbReference type="WBParaSite" id="BXY_0135900.1">
    <property type="protein sequence ID" value="BXY_0135900.1"/>
    <property type="gene ID" value="BXY_0135900"/>
</dbReference>
<evidence type="ECO:0000256" key="4">
    <source>
        <dbReference type="ARBA" id="ARBA00023180"/>
    </source>
</evidence>
<evidence type="ECO:0000256" key="5">
    <source>
        <dbReference type="SAM" id="MobiDB-lite"/>
    </source>
</evidence>
<dbReference type="eggNOG" id="KOG0619">
    <property type="taxonomic scope" value="Eukaryota"/>
</dbReference>
<evidence type="ECO:0000256" key="6">
    <source>
        <dbReference type="SAM" id="Phobius"/>
    </source>
</evidence>